<keyword evidence="1" id="KW-0472">Membrane</keyword>
<reference evidence="2" key="1">
    <citation type="submission" date="2022-05" db="EMBL/GenBank/DDBJ databases">
        <title>The Musa troglodytarum L. genome provides insights into the mechanism of non-climacteric behaviour and enrichment of carotenoids.</title>
        <authorList>
            <person name="Wang J."/>
        </authorList>
    </citation>
    <scope>NUCLEOTIDE SEQUENCE</scope>
    <source>
        <tissue evidence="2">Leaf</tissue>
    </source>
</reference>
<accession>A0A9E7KP98</accession>
<gene>
    <name evidence="2" type="ORF">MUK42_17533</name>
</gene>
<evidence type="ECO:0000256" key="1">
    <source>
        <dbReference type="SAM" id="Phobius"/>
    </source>
</evidence>
<organism evidence="2 3">
    <name type="scientific">Musa troglodytarum</name>
    <name type="common">fe'i banana</name>
    <dbReference type="NCBI Taxonomy" id="320322"/>
    <lineage>
        <taxon>Eukaryota</taxon>
        <taxon>Viridiplantae</taxon>
        <taxon>Streptophyta</taxon>
        <taxon>Embryophyta</taxon>
        <taxon>Tracheophyta</taxon>
        <taxon>Spermatophyta</taxon>
        <taxon>Magnoliopsida</taxon>
        <taxon>Liliopsida</taxon>
        <taxon>Zingiberales</taxon>
        <taxon>Musaceae</taxon>
        <taxon>Musa</taxon>
    </lineage>
</organism>
<keyword evidence="3" id="KW-1185">Reference proteome</keyword>
<sequence length="94" mass="10247">MATAETLSCRRSKYSHLSPLAVAASARVGSSSPEFVRLRRRALAGPEAVLSVEPRCLLPSPVFFPGDPRLFHVLQGVFSIWFIHVACASINLLI</sequence>
<evidence type="ECO:0000313" key="3">
    <source>
        <dbReference type="Proteomes" id="UP001055439"/>
    </source>
</evidence>
<keyword evidence="1" id="KW-1133">Transmembrane helix</keyword>
<proteinExistence type="predicted"/>
<feature type="transmembrane region" description="Helical" evidence="1">
    <location>
        <begin position="70"/>
        <end position="93"/>
    </location>
</feature>
<evidence type="ECO:0000313" key="2">
    <source>
        <dbReference type="EMBL" id="URE26527.1"/>
    </source>
</evidence>
<name>A0A9E7KP98_9LILI</name>
<dbReference type="EMBL" id="CP097510">
    <property type="protein sequence ID" value="URE26527.1"/>
    <property type="molecule type" value="Genomic_DNA"/>
</dbReference>
<dbReference type="AlphaFoldDB" id="A0A9E7KP98"/>
<keyword evidence="1" id="KW-0812">Transmembrane</keyword>
<dbReference type="Proteomes" id="UP001055439">
    <property type="component" value="Chromosome 8"/>
</dbReference>
<protein>
    <submittedName>
        <fullName evidence="2">Uncharacterized protein</fullName>
    </submittedName>
</protein>